<organism evidence="1">
    <name type="scientific">viral metagenome</name>
    <dbReference type="NCBI Taxonomy" id="1070528"/>
    <lineage>
        <taxon>unclassified sequences</taxon>
        <taxon>metagenomes</taxon>
        <taxon>organismal metagenomes</taxon>
    </lineage>
</organism>
<dbReference type="EMBL" id="MN739541">
    <property type="protein sequence ID" value="QHT12147.1"/>
    <property type="molecule type" value="Genomic_DNA"/>
</dbReference>
<name>A0A6C0D6L3_9ZZZZ</name>
<proteinExistence type="predicted"/>
<dbReference type="AlphaFoldDB" id="A0A6C0D6L3"/>
<accession>A0A6C0D6L3</accession>
<evidence type="ECO:0000313" key="1">
    <source>
        <dbReference type="EMBL" id="QHT12147.1"/>
    </source>
</evidence>
<sequence length="229" mass="27709">MKVLIVFRGENKRFSGERFHDVRMCIPNNKVRLIDSLRNKGYTVDTMLVTYPSEYLNHFVESYNPKKVFLMDYENSSQHLNFKYLLESIEPYVSEYDRILVFRFDFLFKKNIEDWNEWQKEGIMFPWKDVSEEIYNQRKYTMDGFFCLDSKWFSEFKQMYDSTYTGWLGVTNGLHFLTTELEKTNIPFYFMEKDCYESNTSLAGAGHNNPYCINSLYVYYHDDYHLTYV</sequence>
<reference evidence="1" key="1">
    <citation type="journal article" date="2020" name="Nature">
        <title>Giant virus diversity and host interactions through global metagenomics.</title>
        <authorList>
            <person name="Schulz F."/>
            <person name="Roux S."/>
            <person name="Paez-Espino D."/>
            <person name="Jungbluth S."/>
            <person name="Walsh D.A."/>
            <person name="Denef V.J."/>
            <person name="McMahon K.D."/>
            <person name="Konstantinidis K.T."/>
            <person name="Eloe-Fadrosh E.A."/>
            <person name="Kyrpides N.C."/>
            <person name="Woyke T."/>
        </authorList>
    </citation>
    <scope>NUCLEOTIDE SEQUENCE</scope>
    <source>
        <strain evidence="1">GVMAG-M-3300023174-129</strain>
    </source>
</reference>
<protein>
    <submittedName>
        <fullName evidence="1">Uncharacterized protein</fullName>
    </submittedName>
</protein>